<dbReference type="EMBL" id="BTGU01000070">
    <property type="protein sequence ID" value="GMN57506.1"/>
    <property type="molecule type" value="Genomic_DNA"/>
</dbReference>
<dbReference type="Proteomes" id="UP001187192">
    <property type="component" value="Unassembled WGS sequence"/>
</dbReference>
<name>A0AA88DLG0_FICCA</name>
<sequence>MVLLRFDVVRGETRHFSMMERKGQGAVWMDGGTAWHYVEQASLVLASVQAA</sequence>
<gene>
    <name evidence="1" type="ORF">TIFTF001_026629</name>
</gene>
<protein>
    <submittedName>
        <fullName evidence="1">Uncharacterized protein</fullName>
    </submittedName>
</protein>
<evidence type="ECO:0000313" key="1">
    <source>
        <dbReference type="EMBL" id="GMN57506.1"/>
    </source>
</evidence>
<dbReference type="AlphaFoldDB" id="A0AA88DLG0"/>
<keyword evidence="2" id="KW-1185">Reference proteome</keyword>
<accession>A0AA88DLG0</accession>
<dbReference type="Gramene" id="FCD_00018419-RA">
    <property type="protein sequence ID" value="FCD_00018419-RA:cds"/>
    <property type="gene ID" value="FCD_00018419"/>
</dbReference>
<proteinExistence type="predicted"/>
<evidence type="ECO:0000313" key="2">
    <source>
        <dbReference type="Proteomes" id="UP001187192"/>
    </source>
</evidence>
<reference evidence="1" key="1">
    <citation type="submission" date="2023-07" db="EMBL/GenBank/DDBJ databases">
        <title>draft genome sequence of fig (Ficus carica).</title>
        <authorList>
            <person name="Takahashi T."/>
            <person name="Nishimura K."/>
        </authorList>
    </citation>
    <scope>NUCLEOTIDE SEQUENCE</scope>
</reference>
<comment type="caution">
    <text evidence="1">The sequence shown here is derived from an EMBL/GenBank/DDBJ whole genome shotgun (WGS) entry which is preliminary data.</text>
</comment>
<organism evidence="1 2">
    <name type="scientific">Ficus carica</name>
    <name type="common">Common fig</name>
    <dbReference type="NCBI Taxonomy" id="3494"/>
    <lineage>
        <taxon>Eukaryota</taxon>
        <taxon>Viridiplantae</taxon>
        <taxon>Streptophyta</taxon>
        <taxon>Embryophyta</taxon>
        <taxon>Tracheophyta</taxon>
        <taxon>Spermatophyta</taxon>
        <taxon>Magnoliopsida</taxon>
        <taxon>eudicotyledons</taxon>
        <taxon>Gunneridae</taxon>
        <taxon>Pentapetalae</taxon>
        <taxon>rosids</taxon>
        <taxon>fabids</taxon>
        <taxon>Rosales</taxon>
        <taxon>Moraceae</taxon>
        <taxon>Ficeae</taxon>
        <taxon>Ficus</taxon>
    </lineage>
</organism>